<reference evidence="3" key="1">
    <citation type="submission" date="2016-01" db="EMBL/GenBank/DDBJ databases">
        <authorList>
            <person name="Peeters C."/>
        </authorList>
    </citation>
    <scope>NUCLEOTIDE SEQUENCE</scope>
    <source>
        <strain evidence="3">LMG 29322</strain>
    </source>
</reference>
<dbReference type="EMBL" id="FCOA02000062">
    <property type="protein sequence ID" value="SAK97902.1"/>
    <property type="molecule type" value="Genomic_DNA"/>
</dbReference>
<feature type="domain" description="Surface-adhesin protein E-like" evidence="2">
    <location>
        <begin position="26"/>
        <end position="130"/>
    </location>
</feature>
<accession>A0A158DTF9</accession>
<evidence type="ECO:0000313" key="3">
    <source>
        <dbReference type="EMBL" id="SAK97902.1"/>
    </source>
</evidence>
<proteinExistence type="predicted"/>
<feature type="signal peptide" evidence="1">
    <location>
        <begin position="1"/>
        <end position="22"/>
    </location>
</feature>
<name>A0A158DTF9_9BURK</name>
<sequence length="132" mass="14024">MKKAVRGMVVLAGLAVFGTAQAADWVQFATMSKGGGAVIYADNASIKKQTGGTLTAWIKTEFRKPQVLGGQTYVSTTHLERVDCSSRQISTGTMIWYGQDGAVVHQEPGFGPMGEPAPETIGESILNLFCPT</sequence>
<evidence type="ECO:0000256" key="1">
    <source>
        <dbReference type="SAM" id="SignalP"/>
    </source>
</evidence>
<dbReference type="Pfam" id="PF16747">
    <property type="entry name" value="Adhesin_E"/>
    <property type="match status" value="1"/>
</dbReference>
<organism evidence="3 4">
    <name type="scientific">Caballeronia hypogeia</name>
    <dbReference type="NCBI Taxonomy" id="1777140"/>
    <lineage>
        <taxon>Bacteria</taxon>
        <taxon>Pseudomonadati</taxon>
        <taxon>Pseudomonadota</taxon>
        <taxon>Betaproteobacteria</taxon>
        <taxon>Burkholderiales</taxon>
        <taxon>Burkholderiaceae</taxon>
        <taxon>Caballeronia</taxon>
    </lineage>
</organism>
<dbReference type="STRING" id="1777140.AWB79_07535"/>
<keyword evidence="4" id="KW-1185">Reference proteome</keyword>
<gene>
    <name evidence="3" type="ORF">AWB79_07535</name>
</gene>
<protein>
    <recommendedName>
        <fullName evidence="2">Surface-adhesin protein E-like domain-containing protein</fullName>
    </recommendedName>
</protein>
<dbReference type="InterPro" id="IPR031939">
    <property type="entry name" value="Adhesin_E-like"/>
</dbReference>
<keyword evidence="1" id="KW-0732">Signal</keyword>
<dbReference type="RefSeq" id="WP_157695943.1">
    <property type="nucleotide sequence ID" value="NZ_FCOA02000062.1"/>
</dbReference>
<dbReference type="OrthoDB" id="5327615at2"/>
<comment type="caution">
    <text evidence="3">The sequence shown here is derived from an EMBL/GenBank/DDBJ whole genome shotgun (WGS) entry which is preliminary data.</text>
</comment>
<feature type="chain" id="PRO_5007624489" description="Surface-adhesin protein E-like domain-containing protein" evidence="1">
    <location>
        <begin position="23"/>
        <end position="132"/>
    </location>
</feature>
<evidence type="ECO:0000259" key="2">
    <source>
        <dbReference type="Pfam" id="PF16747"/>
    </source>
</evidence>
<evidence type="ECO:0000313" key="4">
    <source>
        <dbReference type="Proteomes" id="UP000054851"/>
    </source>
</evidence>
<dbReference type="Proteomes" id="UP000054851">
    <property type="component" value="Unassembled WGS sequence"/>
</dbReference>
<dbReference type="AlphaFoldDB" id="A0A158DTF9"/>